<organism evidence="1 3">
    <name type="scientific">Cucumis melo var. makuwa</name>
    <name type="common">Oriental melon</name>
    <dbReference type="NCBI Taxonomy" id="1194695"/>
    <lineage>
        <taxon>Eukaryota</taxon>
        <taxon>Viridiplantae</taxon>
        <taxon>Streptophyta</taxon>
        <taxon>Embryophyta</taxon>
        <taxon>Tracheophyta</taxon>
        <taxon>Spermatophyta</taxon>
        <taxon>Magnoliopsida</taxon>
        <taxon>eudicotyledons</taxon>
        <taxon>Gunneridae</taxon>
        <taxon>Pentapetalae</taxon>
        <taxon>rosids</taxon>
        <taxon>fabids</taxon>
        <taxon>Cucurbitales</taxon>
        <taxon>Cucurbitaceae</taxon>
        <taxon>Benincaseae</taxon>
        <taxon>Cucumis</taxon>
    </lineage>
</organism>
<reference evidence="3 4" key="1">
    <citation type="submission" date="2019-08" db="EMBL/GenBank/DDBJ databases">
        <title>Draft genome sequences of two oriental melons (Cucumis melo L. var makuwa).</title>
        <authorList>
            <person name="Kwon S.-Y."/>
        </authorList>
    </citation>
    <scope>NUCLEOTIDE SEQUENCE [LARGE SCALE GENOMIC DNA]</scope>
    <source>
        <strain evidence="4">cv. Chang Bougi</strain>
        <strain evidence="3">cv. SW 3</strain>
        <tissue evidence="1">Leaf</tissue>
    </source>
</reference>
<evidence type="ECO:0000313" key="1">
    <source>
        <dbReference type="EMBL" id="KAA0048202.1"/>
    </source>
</evidence>
<gene>
    <name evidence="2" type="ORF">E5676_scaffold265G002030</name>
    <name evidence="1" type="ORF">E6C27_scaffold63G001130</name>
</gene>
<dbReference type="EMBL" id="SSTE01012982">
    <property type="protein sequence ID" value="KAA0048202.1"/>
    <property type="molecule type" value="Genomic_DNA"/>
</dbReference>
<dbReference type="AlphaFoldDB" id="A0A5A7TXF7"/>
<sequence>MMGCVKTLRYSVFIHGGPRGRVLASRRIRKGNPYHLSSFYCLQFADGTLLFFNYGSSLMDNLRQTLELFEWCSSQKVNWDKSALCGINVAESELLSMAAILKCKVDHLPAIYLGLPLVGRSHFKT</sequence>
<protein>
    <submittedName>
        <fullName evidence="1">Uncharacterized protein</fullName>
    </submittedName>
</protein>
<dbReference type="EMBL" id="SSTD01012952">
    <property type="protein sequence ID" value="TYK08055.1"/>
    <property type="molecule type" value="Genomic_DNA"/>
</dbReference>
<evidence type="ECO:0000313" key="4">
    <source>
        <dbReference type="Proteomes" id="UP000321947"/>
    </source>
</evidence>
<dbReference type="PANTHER" id="PTHR33116">
    <property type="entry name" value="REVERSE TRANSCRIPTASE ZINC-BINDING DOMAIN-CONTAINING PROTEIN-RELATED-RELATED"/>
    <property type="match status" value="1"/>
</dbReference>
<accession>A0A5A7TXF7</accession>
<comment type="caution">
    <text evidence="1">The sequence shown here is derived from an EMBL/GenBank/DDBJ whole genome shotgun (WGS) entry which is preliminary data.</text>
</comment>
<dbReference type="PANTHER" id="PTHR33116:SF78">
    <property type="entry name" value="OS12G0587133 PROTEIN"/>
    <property type="match status" value="1"/>
</dbReference>
<name>A0A5A7TXF7_CUCMM</name>
<dbReference type="Proteomes" id="UP000321393">
    <property type="component" value="Unassembled WGS sequence"/>
</dbReference>
<dbReference type="Proteomes" id="UP000321947">
    <property type="component" value="Unassembled WGS sequence"/>
</dbReference>
<evidence type="ECO:0000313" key="2">
    <source>
        <dbReference type="EMBL" id="TYK08055.1"/>
    </source>
</evidence>
<evidence type="ECO:0000313" key="3">
    <source>
        <dbReference type="Proteomes" id="UP000321393"/>
    </source>
</evidence>
<proteinExistence type="predicted"/>
<dbReference type="OrthoDB" id="1301880at2759"/>